<dbReference type="InterPro" id="IPR013325">
    <property type="entry name" value="RNA_pol_sigma_r2"/>
</dbReference>
<feature type="region of interest" description="Disordered" evidence="6">
    <location>
        <begin position="321"/>
        <end position="423"/>
    </location>
</feature>
<dbReference type="InterPro" id="IPR039425">
    <property type="entry name" value="RNA_pol_sigma-70-like"/>
</dbReference>
<feature type="compositionally biased region" description="Low complexity" evidence="6">
    <location>
        <begin position="403"/>
        <end position="415"/>
    </location>
</feature>
<name>A0A1H1XUC4_9ACTN</name>
<dbReference type="Proteomes" id="UP000198859">
    <property type="component" value="Chromosome I"/>
</dbReference>
<dbReference type="InterPro" id="IPR027383">
    <property type="entry name" value="Znf_put"/>
</dbReference>
<dbReference type="Pfam" id="PF13490">
    <property type="entry name" value="zf-HC2"/>
    <property type="match status" value="1"/>
</dbReference>
<dbReference type="Gene3D" id="1.10.10.10">
    <property type="entry name" value="Winged helix-like DNA-binding domain superfamily/Winged helix DNA-binding domain"/>
    <property type="match status" value="1"/>
</dbReference>
<evidence type="ECO:0000256" key="5">
    <source>
        <dbReference type="ARBA" id="ARBA00023163"/>
    </source>
</evidence>
<dbReference type="InterPro" id="IPR041916">
    <property type="entry name" value="Anti_sigma_zinc_sf"/>
</dbReference>
<evidence type="ECO:0000313" key="9">
    <source>
        <dbReference type="EMBL" id="SDT12827.1"/>
    </source>
</evidence>
<evidence type="ECO:0000256" key="2">
    <source>
        <dbReference type="ARBA" id="ARBA00023015"/>
    </source>
</evidence>
<accession>A0A1H1XUC4</accession>
<keyword evidence="10" id="KW-1185">Reference proteome</keyword>
<dbReference type="GO" id="GO:0016987">
    <property type="term" value="F:sigma factor activity"/>
    <property type="evidence" value="ECO:0007669"/>
    <property type="project" value="UniProtKB-KW"/>
</dbReference>
<proteinExistence type="inferred from homology"/>
<dbReference type="GO" id="GO:0003677">
    <property type="term" value="F:DNA binding"/>
    <property type="evidence" value="ECO:0007669"/>
    <property type="project" value="UniProtKB-KW"/>
</dbReference>
<dbReference type="Pfam" id="PF04542">
    <property type="entry name" value="Sigma70_r2"/>
    <property type="match status" value="1"/>
</dbReference>
<feature type="domain" description="RNA polymerase sigma-70 region 2" evidence="7">
    <location>
        <begin position="36"/>
        <end position="103"/>
    </location>
</feature>
<dbReference type="Gene3D" id="1.10.10.1320">
    <property type="entry name" value="Anti-sigma factor, zinc-finger domain"/>
    <property type="match status" value="1"/>
</dbReference>
<dbReference type="EMBL" id="LT629757">
    <property type="protein sequence ID" value="SDT12827.1"/>
    <property type="molecule type" value="Genomic_DNA"/>
</dbReference>
<sequence length="525" mass="52696">MATADGRTRERADADLADRELVGRVRAGDTEAFGVLFARHVDAARRLAGVLVPGPDADDLVSEAFTRTLAATSSGGGPDEAFRAYLLTAVRRLHVDRIRRQRRLTTSPDMTEHDPGVPFVDPAVADFEGGTAARAFASLPERWQLVLWHLEVENSKPAEVAPLLGVSPNTVSAIAYRAREGLRQAFVTMHGHDDEEVPEGCRTARDLLGGYVRGGLSRRDTRKVEDHLPTCRPCTAVWLELDEVNSSLSGLLAPVVLGAAAPAYAAAVGGASAAAATATAGPGLGLGRARDAVTSHLGTAVVASALVVGCVAVVVTRHHDPSGPDAGATAATSSPQAGPTARPSPSRAVPGTPQGPRGAASGAPTTTAPSSPAAPTAPAPTSDRDPAAGTRQEGSAGAGGGRDAASGTTGSAGSSRTREADLGVTARLVASTTPGRARLTASVSGVPSGRRATVTVRTSAGDLSPAGPGCTGGGTSLTCSVTSAGTAVAADVVAEVGAVVTVAVAPPSGWTDPVAAGNSVELRVP</sequence>
<protein>
    <submittedName>
        <fullName evidence="9">RNA polymerase sigma factor, sigma-70 family</fullName>
    </submittedName>
</protein>
<dbReference type="RefSeq" id="WP_091732551.1">
    <property type="nucleotide sequence ID" value="NZ_LT629757.1"/>
</dbReference>
<reference evidence="10" key="1">
    <citation type="submission" date="2016-10" db="EMBL/GenBank/DDBJ databases">
        <authorList>
            <person name="Varghese N."/>
            <person name="Submissions S."/>
        </authorList>
    </citation>
    <scope>NUCLEOTIDE SEQUENCE [LARGE SCALE GENOMIC DNA]</scope>
    <source>
        <strain evidence="10">DSM 22127</strain>
    </source>
</reference>
<dbReference type="PANTHER" id="PTHR43133:SF8">
    <property type="entry name" value="RNA POLYMERASE SIGMA FACTOR HI_1459-RELATED"/>
    <property type="match status" value="1"/>
</dbReference>
<comment type="similarity">
    <text evidence="1">Belongs to the sigma-70 factor family. ECF subfamily.</text>
</comment>
<evidence type="ECO:0000259" key="7">
    <source>
        <dbReference type="Pfam" id="PF04542"/>
    </source>
</evidence>
<dbReference type="NCBIfam" id="TIGR02937">
    <property type="entry name" value="sigma70-ECF"/>
    <property type="match status" value="1"/>
</dbReference>
<dbReference type="PANTHER" id="PTHR43133">
    <property type="entry name" value="RNA POLYMERASE ECF-TYPE SIGMA FACTO"/>
    <property type="match status" value="1"/>
</dbReference>
<dbReference type="SUPFAM" id="SSF88946">
    <property type="entry name" value="Sigma2 domain of RNA polymerase sigma factors"/>
    <property type="match status" value="1"/>
</dbReference>
<evidence type="ECO:0000259" key="8">
    <source>
        <dbReference type="Pfam" id="PF13490"/>
    </source>
</evidence>
<evidence type="ECO:0000256" key="1">
    <source>
        <dbReference type="ARBA" id="ARBA00010641"/>
    </source>
</evidence>
<dbReference type="STRING" id="642780.SAMN04488570_3604"/>
<keyword evidence="3" id="KW-0731">Sigma factor</keyword>
<dbReference type="InterPro" id="IPR036388">
    <property type="entry name" value="WH-like_DNA-bd_sf"/>
</dbReference>
<dbReference type="OrthoDB" id="4990598at2"/>
<dbReference type="Gene3D" id="1.10.1740.10">
    <property type="match status" value="1"/>
</dbReference>
<feature type="domain" description="Putative zinc-finger" evidence="8">
    <location>
        <begin position="201"/>
        <end position="234"/>
    </location>
</feature>
<evidence type="ECO:0000256" key="3">
    <source>
        <dbReference type="ARBA" id="ARBA00023082"/>
    </source>
</evidence>
<evidence type="ECO:0000256" key="6">
    <source>
        <dbReference type="SAM" id="MobiDB-lite"/>
    </source>
</evidence>
<organism evidence="9 10">
    <name type="scientific">Nocardioides scoriae</name>
    <dbReference type="NCBI Taxonomy" id="642780"/>
    <lineage>
        <taxon>Bacteria</taxon>
        <taxon>Bacillati</taxon>
        <taxon>Actinomycetota</taxon>
        <taxon>Actinomycetes</taxon>
        <taxon>Propionibacteriales</taxon>
        <taxon>Nocardioidaceae</taxon>
        <taxon>Nocardioides</taxon>
    </lineage>
</organism>
<dbReference type="SUPFAM" id="SSF88659">
    <property type="entry name" value="Sigma3 and sigma4 domains of RNA polymerase sigma factors"/>
    <property type="match status" value="1"/>
</dbReference>
<dbReference type="InterPro" id="IPR007627">
    <property type="entry name" value="RNA_pol_sigma70_r2"/>
</dbReference>
<keyword evidence="2" id="KW-0805">Transcription regulation</keyword>
<evidence type="ECO:0000313" key="10">
    <source>
        <dbReference type="Proteomes" id="UP000198859"/>
    </source>
</evidence>
<evidence type="ECO:0000256" key="4">
    <source>
        <dbReference type="ARBA" id="ARBA00023125"/>
    </source>
</evidence>
<keyword evidence="4" id="KW-0238">DNA-binding</keyword>
<dbReference type="AlphaFoldDB" id="A0A1H1XUC4"/>
<dbReference type="GO" id="GO:0006352">
    <property type="term" value="P:DNA-templated transcription initiation"/>
    <property type="evidence" value="ECO:0007669"/>
    <property type="project" value="InterPro"/>
</dbReference>
<dbReference type="InterPro" id="IPR013324">
    <property type="entry name" value="RNA_pol_sigma_r3/r4-like"/>
</dbReference>
<gene>
    <name evidence="9" type="ORF">SAMN04488570_3604</name>
</gene>
<dbReference type="InterPro" id="IPR014284">
    <property type="entry name" value="RNA_pol_sigma-70_dom"/>
</dbReference>
<keyword evidence="5" id="KW-0804">Transcription</keyword>
<feature type="compositionally biased region" description="Low complexity" evidence="6">
    <location>
        <begin position="356"/>
        <end position="381"/>
    </location>
</feature>